<dbReference type="PROSITE" id="PS50110">
    <property type="entry name" value="RESPONSE_REGULATORY"/>
    <property type="match status" value="1"/>
</dbReference>
<organism evidence="3 4">
    <name type="scientific">Mariniphaga sediminis</name>
    <dbReference type="NCBI Taxonomy" id="1628158"/>
    <lineage>
        <taxon>Bacteria</taxon>
        <taxon>Pseudomonadati</taxon>
        <taxon>Bacteroidota</taxon>
        <taxon>Bacteroidia</taxon>
        <taxon>Marinilabiliales</taxon>
        <taxon>Prolixibacteraceae</taxon>
        <taxon>Mariniphaga</taxon>
    </lineage>
</organism>
<dbReference type="RefSeq" id="WP_119351935.1">
    <property type="nucleotide sequence ID" value="NZ_QWET01000025.1"/>
</dbReference>
<dbReference type="SMART" id="SM00448">
    <property type="entry name" value="REC"/>
    <property type="match status" value="1"/>
</dbReference>
<dbReference type="GO" id="GO:0000160">
    <property type="term" value="P:phosphorelay signal transduction system"/>
    <property type="evidence" value="ECO:0007669"/>
    <property type="project" value="InterPro"/>
</dbReference>
<protein>
    <submittedName>
        <fullName evidence="3">Response regulator</fullName>
    </submittedName>
</protein>
<dbReference type="Gene3D" id="3.40.50.2300">
    <property type="match status" value="1"/>
</dbReference>
<name>A0A399CTT8_9BACT</name>
<evidence type="ECO:0000259" key="2">
    <source>
        <dbReference type="PROSITE" id="PS50110"/>
    </source>
</evidence>
<dbReference type="InterPro" id="IPR052893">
    <property type="entry name" value="TCS_response_regulator"/>
</dbReference>
<dbReference type="PANTHER" id="PTHR44520">
    <property type="entry name" value="RESPONSE REGULATOR RCP1-RELATED"/>
    <property type="match status" value="1"/>
</dbReference>
<dbReference type="Proteomes" id="UP000266441">
    <property type="component" value="Unassembled WGS sequence"/>
</dbReference>
<dbReference type="PANTHER" id="PTHR44520:SF1">
    <property type="entry name" value="TWO-COMPONENT SYSTEM REGULATORY PROTEIN"/>
    <property type="match status" value="1"/>
</dbReference>
<dbReference type="InterPro" id="IPR001789">
    <property type="entry name" value="Sig_transdc_resp-reg_receiver"/>
</dbReference>
<dbReference type="AlphaFoldDB" id="A0A399CTT8"/>
<proteinExistence type="predicted"/>
<reference evidence="3 4" key="1">
    <citation type="journal article" date="2015" name="Int. J. Syst. Evol. Microbiol.">
        <title>Mariniphaga sediminis sp. nov., isolated from coastal sediment.</title>
        <authorList>
            <person name="Wang F.Q."/>
            <person name="Shen Q.Y."/>
            <person name="Chen G.J."/>
            <person name="Du Z.J."/>
        </authorList>
    </citation>
    <scope>NUCLEOTIDE SEQUENCE [LARGE SCALE GENOMIC DNA]</scope>
    <source>
        <strain evidence="3 4">SY21</strain>
    </source>
</reference>
<evidence type="ECO:0000256" key="1">
    <source>
        <dbReference type="PROSITE-ProRule" id="PRU00169"/>
    </source>
</evidence>
<dbReference type="EMBL" id="QWET01000025">
    <property type="protein sequence ID" value="RIH63149.1"/>
    <property type="molecule type" value="Genomic_DNA"/>
</dbReference>
<dbReference type="Pfam" id="PF00072">
    <property type="entry name" value="Response_reg"/>
    <property type="match status" value="1"/>
</dbReference>
<gene>
    <name evidence="3" type="ORF">D1164_21340</name>
</gene>
<dbReference type="SUPFAM" id="SSF52172">
    <property type="entry name" value="CheY-like"/>
    <property type="match status" value="1"/>
</dbReference>
<dbReference type="InterPro" id="IPR011006">
    <property type="entry name" value="CheY-like_superfamily"/>
</dbReference>
<dbReference type="OrthoDB" id="7631574at2"/>
<feature type="domain" description="Response regulatory" evidence="2">
    <location>
        <begin position="8"/>
        <end position="136"/>
    </location>
</feature>
<comment type="caution">
    <text evidence="3">The sequence shown here is derived from an EMBL/GenBank/DDBJ whole genome shotgun (WGS) entry which is preliminary data.</text>
</comment>
<feature type="modified residue" description="4-aspartylphosphate" evidence="1">
    <location>
        <position position="69"/>
    </location>
</feature>
<accession>A0A399CTT8</accession>
<evidence type="ECO:0000313" key="4">
    <source>
        <dbReference type="Proteomes" id="UP000266441"/>
    </source>
</evidence>
<sequence>MENFGEIEILLVEDNPNDAEMALRALKKNNLSNQVMVAVDGEEALDFIFAKGKFASRQKSRKPKIILLDLKLPKIDGLDVLKEIKSNPETKIIPVVVLTSSREEKDMLKSYQLGVNSYIVKPVDFDKFVDAVRDLGLYWLLLNQQPD</sequence>
<keyword evidence="4" id="KW-1185">Reference proteome</keyword>
<dbReference type="CDD" id="cd17557">
    <property type="entry name" value="REC_Rcp-like"/>
    <property type="match status" value="1"/>
</dbReference>
<evidence type="ECO:0000313" key="3">
    <source>
        <dbReference type="EMBL" id="RIH63149.1"/>
    </source>
</evidence>
<keyword evidence="1" id="KW-0597">Phosphoprotein</keyword>